<reference evidence="2 3" key="1">
    <citation type="submission" date="2019-10" db="EMBL/GenBank/DDBJ databases">
        <title>Complete genome sequences for adaption low water activity.</title>
        <authorList>
            <person name="Zhao L."/>
            <person name="Zhong J."/>
        </authorList>
    </citation>
    <scope>NUCLEOTIDE SEQUENCE [LARGE SCALE GENOMIC DNA]</scope>
    <source>
        <strain evidence="2 3">FDU301</strain>
        <plasmid evidence="3">pfdu301a</plasmid>
    </source>
</reference>
<gene>
    <name evidence="2" type="ORF">FDZ14_28325</name>
</gene>
<accession>A0A6M6DYK7</accession>
<feature type="domain" description="Fungal lipase-type" evidence="1">
    <location>
        <begin position="64"/>
        <end position="206"/>
    </location>
</feature>
<protein>
    <submittedName>
        <fullName evidence="2">DUF2974 domain-containing protein</fullName>
    </submittedName>
</protein>
<evidence type="ECO:0000313" key="3">
    <source>
        <dbReference type="Proteomes" id="UP000501076"/>
    </source>
</evidence>
<name>A0A6M6DYK7_PRIMG</name>
<dbReference type="EMBL" id="CP045273">
    <property type="protein sequence ID" value="QJX80013.1"/>
    <property type="molecule type" value="Genomic_DNA"/>
</dbReference>
<dbReference type="InterPro" id="IPR002921">
    <property type="entry name" value="Fungal_lipase-type"/>
</dbReference>
<keyword evidence="2" id="KW-0614">Plasmid</keyword>
<dbReference type="RefSeq" id="WP_171777997.1">
    <property type="nucleotide sequence ID" value="NZ_CP045273.1"/>
</dbReference>
<dbReference type="GO" id="GO:0006629">
    <property type="term" value="P:lipid metabolic process"/>
    <property type="evidence" value="ECO:0007669"/>
    <property type="project" value="InterPro"/>
</dbReference>
<dbReference type="SUPFAM" id="SSF53474">
    <property type="entry name" value="alpha/beta-Hydrolases"/>
    <property type="match status" value="1"/>
</dbReference>
<dbReference type="Pfam" id="PF01764">
    <property type="entry name" value="Lipase_3"/>
    <property type="match status" value="1"/>
</dbReference>
<organism evidence="2 3">
    <name type="scientific">Priestia megaterium</name>
    <name type="common">Bacillus megaterium</name>
    <dbReference type="NCBI Taxonomy" id="1404"/>
    <lineage>
        <taxon>Bacteria</taxon>
        <taxon>Bacillati</taxon>
        <taxon>Bacillota</taxon>
        <taxon>Bacilli</taxon>
        <taxon>Bacillales</taxon>
        <taxon>Bacillaceae</taxon>
        <taxon>Priestia</taxon>
    </lineage>
</organism>
<sequence>MQIRDKEYRDLSDFAYQKKAFKTFTSSFKDGERNWKIVGNKNFKLHDVETGFDAVVYESGDDVVVAFRGTQGGELIGPGFKDLTTDIDYIVGGRAVDEPVRNKMGFNVKNEHGEIKTETKVSNQFDQSDKLVQAVLKEFPDKKISLTGHSLGGALASYAAVKNNVKAVTYSSPSVVKLLNKKEQKKANEGKYDKQVVNYVHPKDSVGAGGIVAYKNHIGSTYYIGTSYDMENRENLSSPIARLMDSISGDAYYHGSNHYTFDDFGNINNPILTLASTGDVIAHSPRFFSTETGTIEVTPKDLENFANNLDQILQKLESVSEQATRDILPISGIEINSALLDEALQGVKVFKDWSTEEVAEFKHNFKEAAESYVKADVLQK</sequence>
<evidence type="ECO:0000313" key="2">
    <source>
        <dbReference type="EMBL" id="QJX80013.1"/>
    </source>
</evidence>
<dbReference type="CDD" id="cd00741">
    <property type="entry name" value="Lipase"/>
    <property type="match status" value="1"/>
</dbReference>
<dbReference type="InterPro" id="IPR029058">
    <property type="entry name" value="AB_hydrolase_fold"/>
</dbReference>
<proteinExistence type="predicted"/>
<dbReference type="Proteomes" id="UP000501076">
    <property type="component" value="Plasmid pFDU301A"/>
</dbReference>
<evidence type="ECO:0000259" key="1">
    <source>
        <dbReference type="Pfam" id="PF01764"/>
    </source>
</evidence>
<geneLocation type="plasmid" evidence="3">
    <name>pfdu301a</name>
</geneLocation>
<dbReference type="Gene3D" id="3.40.50.1820">
    <property type="entry name" value="alpha/beta hydrolase"/>
    <property type="match status" value="1"/>
</dbReference>
<dbReference type="AlphaFoldDB" id="A0A6M6DYK7"/>